<feature type="compositionally biased region" description="Polar residues" evidence="2">
    <location>
        <begin position="250"/>
        <end position="266"/>
    </location>
</feature>
<feature type="compositionally biased region" description="Polar residues" evidence="2">
    <location>
        <begin position="47"/>
        <end position="57"/>
    </location>
</feature>
<protein>
    <submittedName>
        <fullName evidence="3">Uncharacterized protein</fullName>
    </submittedName>
</protein>
<reference evidence="3 4" key="1">
    <citation type="submission" date="2014-11" db="EMBL/GenBank/DDBJ databases">
        <authorList>
            <person name="Zhu J."/>
            <person name="Qi W."/>
            <person name="Song R."/>
        </authorList>
    </citation>
    <scope>NUCLEOTIDE SEQUENCE [LARGE SCALE GENOMIC DNA]</scope>
</reference>
<evidence type="ECO:0000256" key="2">
    <source>
        <dbReference type="SAM" id="MobiDB-lite"/>
    </source>
</evidence>
<accession>A0A0G4EDP5</accession>
<dbReference type="PhylomeDB" id="A0A0G4EDP5"/>
<dbReference type="Proteomes" id="UP000041254">
    <property type="component" value="Unassembled WGS sequence"/>
</dbReference>
<keyword evidence="1" id="KW-0175">Coiled coil</keyword>
<dbReference type="AlphaFoldDB" id="A0A0G4EDP5"/>
<sequence>MPDQMPFTASNKTPIGPGLAPPRRVRKTASDHGGSTHKFMMAHTMPPLTTKQQQQARSRPLLPSIFASSRSPPPDIDASFLSPLPPKTVPSSTRNLLDIGTRSVARHAHSDTVGEMGRGAKGGASAVLPPLPERPWTVTRGLEGGAGGRGEWTAGNEDDSALTAEVGGDDGADESHEDSSGDGGSLKVFLHDIQGQLHHACGVMEEDLTEMREGIQRRPSASNINAPHAVPDERPMTHTAARMAKRRTLHASSDAVSLSTSMSTAPSRHLKRTSTGVSGRPVPPVPTEQPPNRPVWPNRWGEGKKAVMHKGIRDKMDELMRLVEASREQHKKNQSSAYQEARAEVHQLQRKIREFRKLLHQRESDLQSLRDEKDRNESRFKTTLKAEQVRNREITDRCQAKDRQMRRQAEELNTLRQKLADPQDKTHQYTQEQYNELQARLHEAEKAASAASDRSERLEQQCAALQKKNDELCAASGGSESAFSAYRERVREAAVREIEGRCAEVRCVLEQEHSRQLQEAREELRFAKDIIAQDMVQQRDDFQSVLETKVKAHEATQTELDALRELMLRHRSSMDTLQHTFLPQLQQYMDVVRHCSGTLADLGPHASTPRGQRDIAHLFGAADKSGVDLKAVSEALGADARRLTTLVAGVQDKQTKLGEKRARQIEELEYNLAVAQQTIHEIETDHQRTVQAILEEAEGNGDGEVDEEIAGVMAERVAEGSVGSVDEEVVMMQQDDGDLPNRHDDTEFVVGEQSTAEDSVDE</sequence>
<name>A0A0G4EDP5_VITBC</name>
<feature type="coiled-coil region" evidence="1">
    <location>
        <begin position="331"/>
        <end position="475"/>
    </location>
</feature>
<evidence type="ECO:0000256" key="1">
    <source>
        <dbReference type="SAM" id="Coils"/>
    </source>
</evidence>
<keyword evidence="4" id="KW-1185">Reference proteome</keyword>
<gene>
    <name evidence="3" type="ORF">Vbra_4830</name>
</gene>
<proteinExistence type="predicted"/>
<organism evidence="3 4">
    <name type="scientific">Vitrella brassicaformis (strain CCMP3155)</name>
    <dbReference type="NCBI Taxonomy" id="1169540"/>
    <lineage>
        <taxon>Eukaryota</taxon>
        <taxon>Sar</taxon>
        <taxon>Alveolata</taxon>
        <taxon>Colpodellida</taxon>
        <taxon>Vitrellaceae</taxon>
        <taxon>Vitrella</taxon>
    </lineage>
</organism>
<dbReference type="EMBL" id="CDMY01000170">
    <property type="protein sequence ID" value="CEL93495.1"/>
    <property type="molecule type" value="Genomic_DNA"/>
</dbReference>
<feature type="compositionally biased region" description="Pro residues" evidence="2">
    <location>
        <begin position="281"/>
        <end position="294"/>
    </location>
</feature>
<feature type="region of interest" description="Disordered" evidence="2">
    <location>
        <begin position="735"/>
        <end position="762"/>
    </location>
</feature>
<feature type="region of interest" description="Disordered" evidence="2">
    <location>
        <begin position="1"/>
        <end position="184"/>
    </location>
</feature>
<evidence type="ECO:0000313" key="3">
    <source>
        <dbReference type="EMBL" id="CEL93495.1"/>
    </source>
</evidence>
<feature type="compositionally biased region" description="Polar residues" evidence="2">
    <location>
        <begin position="752"/>
        <end position="762"/>
    </location>
</feature>
<evidence type="ECO:0000313" key="4">
    <source>
        <dbReference type="Proteomes" id="UP000041254"/>
    </source>
</evidence>
<dbReference type="InParanoid" id="A0A0G4EDP5"/>
<feature type="region of interest" description="Disordered" evidence="2">
    <location>
        <begin position="248"/>
        <end position="300"/>
    </location>
</feature>
<dbReference type="VEuPathDB" id="CryptoDB:Vbra_4830"/>